<protein>
    <submittedName>
        <fullName evidence="3">XdhC family protein</fullName>
    </submittedName>
</protein>
<evidence type="ECO:0000259" key="2">
    <source>
        <dbReference type="Pfam" id="PF13478"/>
    </source>
</evidence>
<proteinExistence type="predicted"/>
<dbReference type="Pfam" id="PF13478">
    <property type="entry name" value="XdhC_C"/>
    <property type="match status" value="1"/>
</dbReference>
<evidence type="ECO:0000313" key="3">
    <source>
        <dbReference type="EMBL" id="MBG9374843.1"/>
    </source>
</evidence>
<dbReference type="InterPro" id="IPR052698">
    <property type="entry name" value="MoCofactor_Util/Proc"/>
</dbReference>
<feature type="domain" description="XdhC Rossmann" evidence="2">
    <location>
        <begin position="204"/>
        <end position="344"/>
    </location>
</feature>
<dbReference type="RefSeq" id="WP_196988932.1">
    <property type="nucleotide sequence ID" value="NZ_JADWYR010000001.1"/>
</dbReference>
<evidence type="ECO:0000259" key="1">
    <source>
        <dbReference type="Pfam" id="PF02625"/>
    </source>
</evidence>
<feature type="domain" description="XdhC- CoxI" evidence="1">
    <location>
        <begin position="20"/>
        <end position="81"/>
    </location>
</feature>
<dbReference type="Proteomes" id="UP000628448">
    <property type="component" value="Unassembled WGS sequence"/>
</dbReference>
<dbReference type="Pfam" id="PF02625">
    <property type="entry name" value="XdhC_CoxI"/>
    <property type="match status" value="1"/>
</dbReference>
<evidence type="ECO:0000313" key="4">
    <source>
        <dbReference type="Proteomes" id="UP000628448"/>
    </source>
</evidence>
<accession>A0A931E4I1</accession>
<dbReference type="AlphaFoldDB" id="A0A931E4I1"/>
<organism evidence="3 4">
    <name type="scientific">Panacibacter microcysteis</name>
    <dbReference type="NCBI Taxonomy" id="2793269"/>
    <lineage>
        <taxon>Bacteria</taxon>
        <taxon>Pseudomonadati</taxon>
        <taxon>Bacteroidota</taxon>
        <taxon>Chitinophagia</taxon>
        <taxon>Chitinophagales</taxon>
        <taxon>Chitinophagaceae</taxon>
        <taxon>Panacibacter</taxon>
    </lineage>
</organism>
<dbReference type="EMBL" id="JADWYR010000001">
    <property type="protein sequence ID" value="MBG9374843.1"/>
    <property type="molecule type" value="Genomic_DNA"/>
</dbReference>
<dbReference type="Gene3D" id="3.40.50.720">
    <property type="entry name" value="NAD(P)-binding Rossmann-like Domain"/>
    <property type="match status" value="1"/>
</dbReference>
<dbReference type="InterPro" id="IPR027051">
    <property type="entry name" value="XdhC_Rossmann_dom"/>
</dbReference>
<dbReference type="InterPro" id="IPR003777">
    <property type="entry name" value="XdhC_CoxI"/>
</dbReference>
<dbReference type="PANTHER" id="PTHR30388:SF4">
    <property type="entry name" value="MOLYBDENUM COFACTOR INSERTION CHAPERONE PAOD"/>
    <property type="match status" value="1"/>
</dbReference>
<reference evidence="3" key="1">
    <citation type="submission" date="2020-11" db="EMBL/GenBank/DDBJ databases">
        <title>Bacterial whole genome sequence for Panacibacter sp. DH6.</title>
        <authorList>
            <person name="Le V."/>
            <person name="Ko S."/>
            <person name="Ahn C.-Y."/>
            <person name="Oh H.-M."/>
        </authorList>
    </citation>
    <scope>NUCLEOTIDE SEQUENCE</scope>
    <source>
        <strain evidence="3">DH6</strain>
    </source>
</reference>
<name>A0A931E4I1_9BACT</name>
<keyword evidence="4" id="KW-1185">Reference proteome</keyword>
<sequence>MKEIKSIAAAYNEVDFSVTKAALATVARVEGSSYRRAGARMLVLDNGNYFGGISGGCLEGDALRRAQKAIAQNKPSIITYDTTQDDGAQIGVGLGCNGIIDVLFTPLQYNDKTNPVELLSTVTETRESKIIVTITGANQHDLLGRTILYSTNEQFMNEFPVQPLASKVLEDIHRAHSKQSSSTVTYEDAGIKLFIEVILPVMHLVLYGGGYDVYPMARIARELGWNVTVVTNISKAGKALFSTATQVLHNNGTEQPVIDAYTAVVLMAHDYKTDFANMLQMLATATGYIGMLGPRKRTQKMFDALAAGGRALGEQNLQRIFSPAGLDIGAATPEEIALSICAEIRSVFAGRKGTSLRFREGTIYGN</sequence>
<gene>
    <name evidence="3" type="ORF">I5907_01240</name>
</gene>
<dbReference type="PANTHER" id="PTHR30388">
    <property type="entry name" value="ALDEHYDE OXIDOREDUCTASE MOLYBDENUM COFACTOR ASSEMBLY PROTEIN"/>
    <property type="match status" value="1"/>
</dbReference>
<comment type="caution">
    <text evidence="3">The sequence shown here is derived from an EMBL/GenBank/DDBJ whole genome shotgun (WGS) entry which is preliminary data.</text>
</comment>